<dbReference type="NCBIfam" id="TIGR01646">
    <property type="entry name" value="vgr_GE"/>
    <property type="match status" value="1"/>
</dbReference>
<dbReference type="EMBL" id="CP053840">
    <property type="protein sequence ID" value="QKF66706.1"/>
    <property type="molecule type" value="Genomic_DNA"/>
</dbReference>
<feature type="domain" description="Gp5/Type VI secretion system Vgr C-terminal trimerisation" evidence="3">
    <location>
        <begin position="507"/>
        <end position="612"/>
    </location>
</feature>
<dbReference type="Proteomes" id="UP000503482">
    <property type="component" value="Chromosome"/>
</dbReference>
<sequence length="658" mass="76501">MLTELTKNLNILKDLRSQINQDIKCRVNLLNYKNNQTFGVSDGNYSVYTLSGESKINSPYVFDLVFISDEFIYVEDIVDTDVNIILEDNIDLSVNKKIFGKIFEASEHSIVAKKYLYSIKVVSVLAYLNMTNKYEIFHDKKVSDVILTIINRYKELLNLNLEIKIDLLNEPRREYLTQYNQSDLEFIQILCEEEGYSLIIDYSSNNPYNIVLCELNEHSIVKTYSSTCSFNQKKEFKTSHLLQDFYDKDNPSTEYKSSYGMNINSSIKDNDSTKQLRTDLIKEKFRDKLNLFNESYYKDLNRYIKIDSQREYVQSNTIFGKSQELNIQDALCISLEDEKANKKVDSIILKVKYQGYFPNALDEYKQDNNENKKMQYEVEFEAIPKDISYKPPISIKKTKINSILTAIVSNTNSNTKDYANTIDVDDKGRVKVLFSFERNKTTSCYLRVSTFFAGNKYGSQFLPRVNSEVIVSFVNGDPDYPIIIGNLHNGENKNPYDLPQNKTKSFIKTYSIPQYENKLGYNEILFEDKKANEELNLRAQKDMNILVLNDKSTHVLNNSKTIIDNKKEEIVESNSKQTINKNYTQRINQNQINTVSKEKLTTVKGNYEITVKKDLNTVVKNDIKTIVENNYKLKVNGKKTTYVENDAKEKYLINLFLK</sequence>
<evidence type="ECO:0000259" key="2">
    <source>
        <dbReference type="Pfam" id="PF04717"/>
    </source>
</evidence>
<dbReference type="InterPro" id="IPR054030">
    <property type="entry name" value="Gp5_Vgr_C"/>
</dbReference>
<reference evidence="4 5" key="1">
    <citation type="submission" date="2020-05" db="EMBL/GenBank/DDBJ databases">
        <title>Complete genome sequencing of Campylobacter and Arcobacter type strains.</title>
        <authorList>
            <person name="Miller W.G."/>
            <person name="Yee E."/>
        </authorList>
    </citation>
    <scope>NUCLEOTIDE SEQUENCE [LARGE SCALE GENOMIC DNA]</scope>
    <source>
        <strain evidence="4 5">LMG 26156</strain>
    </source>
</reference>
<dbReference type="InterPro" id="IPR037026">
    <property type="entry name" value="Vgr_OB-fold_dom_sf"/>
</dbReference>
<evidence type="ECO:0000259" key="3">
    <source>
        <dbReference type="Pfam" id="PF22178"/>
    </source>
</evidence>
<evidence type="ECO:0000313" key="4">
    <source>
        <dbReference type="EMBL" id="QKF66706.1"/>
    </source>
</evidence>
<dbReference type="InterPro" id="IPR006533">
    <property type="entry name" value="T6SS_Vgr_RhsGE"/>
</dbReference>
<keyword evidence="5" id="KW-1185">Reference proteome</keyword>
<dbReference type="NCBIfam" id="TIGR03361">
    <property type="entry name" value="VI_Rhs_Vgr"/>
    <property type="match status" value="1"/>
</dbReference>
<dbReference type="Gene3D" id="2.30.110.50">
    <property type="match status" value="1"/>
</dbReference>
<evidence type="ECO:0000256" key="1">
    <source>
        <dbReference type="ARBA" id="ARBA00005558"/>
    </source>
</evidence>
<accession>A0AAE7B7V9</accession>
<dbReference type="Pfam" id="PF05954">
    <property type="entry name" value="Phage_GPD"/>
    <property type="match status" value="1"/>
</dbReference>
<organism evidence="4 5">
    <name type="scientific">Arcobacter venerupis</name>
    <dbReference type="NCBI Taxonomy" id="1054033"/>
    <lineage>
        <taxon>Bacteria</taxon>
        <taxon>Pseudomonadati</taxon>
        <taxon>Campylobacterota</taxon>
        <taxon>Epsilonproteobacteria</taxon>
        <taxon>Campylobacterales</taxon>
        <taxon>Arcobacteraceae</taxon>
        <taxon>Arcobacter</taxon>
    </lineage>
</organism>
<name>A0AAE7B7V9_9BACT</name>
<dbReference type="InterPro" id="IPR006531">
    <property type="entry name" value="Gp5/Vgr_OB"/>
</dbReference>
<protein>
    <submittedName>
        <fullName evidence="4">Type VI secretion system, syringe needle protein</fullName>
    </submittedName>
</protein>
<feature type="domain" description="Gp5/Type VI secretion system Vgr protein OB-fold" evidence="2">
    <location>
        <begin position="423"/>
        <end position="488"/>
    </location>
</feature>
<comment type="similarity">
    <text evidence="1">Belongs to the VgrG protein family.</text>
</comment>
<dbReference type="SUPFAM" id="SSF69279">
    <property type="entry name" value="Phage tail proteins"/>
    <property type="match status" value="1"/>
</dbReference>
<dbReference type="Pfam" id="PF04717">
    <property type="entry name" value="Phage_base_V"/>
    <property type="match status" value="1"/>
</dbReference>
<gene>
    <name evidence="4" type="primary">tssI1</name>
    <name evidence="4" type="ORF">AVENP_1151</name>
</gene>
<dbReference type="KEGG" id="avp:AVENP_1151"/>
<dbReference type="Gene3D" id="2.40.50.230">
    <property type="entry name" value="Gp5 N-terminal domain"/>
    <property type="match status" value="1"/>
</dbReference>
<dbReference type="InterPro" id="IPR017847">
    <property type="entry name" value="T6SS_RhsGE_Vgr_subset"/>
</dbReference>
<proteinExistence type="inferred from homology"/>
<dbReference type="SUPFAM" id="SSF69349">
    <property type="entry name" value="Phage fibre proteins"/>
    <property type="match status" value="1"/>
</dbReference>
<dbReference type="SUPFAM" id="SSF69255">
    <property type="entry name" value="gp5 N-terminal domain-like"/>
    <property type="match status" value="1"/>
</dbReference>
<dbReference type="Pfam" id="PF22178">
    <property type="entry name" value="Gp5_trimer_C"/>
    <property type="match status" value="1"/>
</dbReference>
<evidence type="ECO:0000313" key="5">
    <source>
        <dbReference type="Proteomes" id="UP000503482"/>
    </source>
</evidence>
<dbReference type="RefSeq" id="WP_228201871.1">
    <property type="nucleotide sequence ID" value="NZ_CP053840.1"/>
</dbReference>
<dbReference type="AlphaFoldDB" id="A0AAE7B7V9"/>
<dbReference type="Gene3D" id="3.55.50.10">
    <property type="entry name" value="Baseplate protein-like domains"/>
    <property type="match status" value="1"/>
</dbReference>